<sequence>MRARVNRLPKDTVRLSLPAVTISLDATFKCAKKVKITTANGMHFDPAKGGLISAVNEISQTVSWHDAIVHALHDDAAGSTPNSDKTNHSLHCTAVTTQPQQQPADITDAPQCPAATGDPTSCACTTDGKLTGRKLKQIIADNCCHICKALERAFPDVAIGLDVFHFLMSGADGEKPAKYWLKEEQEEKLQAAYTKWERRGSIWSVAAAKVHAAQMQHIRKGCLTRAVQDVASDGSCIKGFHKGWNSIMRSHPCGIEVFVALGHDHILCRNIHIEWSSGKTSSFVLSTHGCHHLRLVNQNAKLWNTLVNQRQRKGQQRNDPSLVRQPEMQLIPSKERFRLVHSEDAETYGGMLPKEEPKADEQPLLEMAKESDRFTFGQVGSELNIEPALFFLSQGSSTTTSASTATKHTVDGAMLISARGTDARPHAVASSTLAMTTTVAASATSIMTTASAPATSAGLPPHAQSPPIDPILLAEEGRNGEDSRIAQEPEHTRATGVDLSVIDLTQDDECNERTGDRLNGNTGGTHVVSTDASASGATPRPAPRKRKASSDEAPSTAATSHRQPAAKKAHTMTMAQQAASQQLASFAMTPRKWVVATAEYNRRLAESHAEDNLPAPVIKHPRALVEQLPKVEDIIINRIVEGNYKSQSGKLKFWTENCAAVLLLNEEQTSRLKKSKKCMPQRCHRCKTLKYSCGVRGKGNHRRDCCSDGACSNLNVPDKPPPWPQPEGIFEAGKMFHVMPFFAAVRTLYETLVLRGEHISTLALEYEAFGAFLRGRLINAEGVCLFPLYDKLTLVGLPLPTRDGGSLIVQYHNKKCLRYVVLAVQNCF</sequence>
<name>A0A4Z0A794_9AGAM</name>
<evidence type="ECO:0000256" key="1">
    <source>
        <dbReference type="SAM" id="MobiDB-lite"/>
    </source>
</evidence>
<dbReference type="EMBL" id="SFCI01000131">
    <property type="protein sequence ID" value="TFY82217.1"/>
    <property type="molecule type" value="Genomic_DNA"/>
</dbReference>
<reference evidence="2 3" key="1">
    <citation type="submission" date="2019-02" db="EMBL/GenBank/DDBJ databases">
        <title>Genome sequencing of the rare red list fungi Hericium alpestre (H. flagellum).</title>
        <authorList>
            <person name="Buettner E."/>
            <person name="Kellner H."/>
        </authorList>
    </citation>
    <scope>NUCLEOTIDE SEQUENCE [LARGE SCALE GENOMIC DNA]</scope>
    <source>
        <strain evidence="2 3">DSM 108284</strain>
    </source>
</reference>
<gene>
    <name evidence="2" type="ORF">EWM64_g1796</name>
</gene>
<dbReference type="AlphaFoldDB" id="A0A4Z0A794"/>
<feature type="compositionally biased region" description="Polar residues" evidence="1">
    <location>
        <begin position="552"/>
        <end position="562"/>
    </location>
</feature>
<feature type="region of interest" description="Disordered" evidence="1">
    <location>
        <begin position="480"/>
        <end position="576"/>
    </location>
</feature>
<evidence type="ECO:0000313" key="2">
    <source>
        <dbReference type="EMBL" id="TFY82217.1"/>
    </source>
</evidence>
<comment type="caution">
    <text evidence="2">The sequence shown here is derived from an EMBL/GenBank/DDBJ whole genome shotgun (WGS) entry which is preliminary data.</text>
</comment>
<organism evidence="2 3">
    <name type="scientific">Hericium alpestre</name>
    <dbReference type="NCBI Taxonomy" id="135208"/>
    <lineage>
        <taxon>Eukaryota</taxon>
        <taxon>Fungi</taxon>
        <taxon>Dikarya</taxon>
        <taxon>Basidiomycota</taxon>
        <taxon>Agaricomycotina</taxon>
        <taxon>Agaricomycetes</taxon>
        <taxon>Russulales</taxon>
        <taxon>Hericiaceae</taxon>
        <taxon>Hericium</taxon>
    </lineage>
</organism>
<keyword evidence="3" id="KW-1185">Reference proteome</keyword>
<feature type="compositionally biased region" description="Basic and acidic residues" evidence="1">
    <location>
        <begin position="480"/>
        <end position="493"/>
    </location>
</feature>
<dbReference type="STRING" id="135208.A0A4Z0A794"/>
<accession>A0A4Z0A794</accession>
<proteinExistence type="predicted"/>
<protein>
    <submittedName>
        <fullName evidence="2">Uncharacterized protein</fullName>
    </submittedName>
</protein>
<evidence type="ECO:0000313" key="3">
    <source>
        <dbReference type="Proteomes" id="UP000298061"/>
    </source>
</evidence>
<feature type="compositionally biased region" description="Polar residues" evidence="1">
    <location>
        <begin position="527"/>
        <end position="536"/>
    </location>
</feature>
<dbReference type="OrthoDB" id="2638305at2759"/>
<dbReference type="Proteomes" id="UP000298061">
    <property type="component" value="Unassembled WGS sequence"/>
</dbReference>